<name>A0A8S9SQT0_BRACR</name>
<evidence type="ECO:0000313" key="4">
    <source>
        <dbReference type="Proteomes" id="UP000712600"/>
    </source>
</evidence>
<accession>A0A8S9SQT0</accession>
<feature type="non-terminal residue" evidence="3">
    <location>
        <position position="219"/>
    </location>
</feature>
<keyword evidence="2" id="KW-0732">Signal</keyword>
<evidence type="ECO:0000256" key="1">
    <source>
        <dbReference type="SAM" id="MobiDB-lite"/>
    </source>
</evidence>
<proteinExistence type="predicted"/>
<comment type="caution">
    <text evidence="3">The sequence shown here is derived from an EMBL/GenBank/DDBJ whole genome shotgun (WGS) entry which is preliminary data.</text>
</comment>
<organism evidence="3 4">
    <name type="scientific">Brassica cretica</name>
    <name type="common">Mustard</name>
    <dbReference type="NCBI Taxonomy" id="69181"/>
    <lineage>
        <taxon>Eukaryota</taxon>
        <taxon>Viridiplantae</taxon>
        <taxon>Streptophyta</taxon>
        <taxon>Embryophyta</taxon>
        <taxon>Tracheophyta</taxon>
        <taxon>Spermatophyta</taxon>
        <taxon>Magnoliopsida</taxon>
        <taxon>eudicotyledons</taxon>
        <taxon>Gunneridae</taxon>
        <taxon>Pentapetalae</taxon>
        <taxon>rosids</taxon>
        <taxon>malvids</taxon>
        <taxon>Brassicales</taxon>
        <taxon>Brassicaceae</taxon>
        <taxon>Brassiceae</taxon>
        <taxon>Brassica</taxon>
    </lineage>
</organism>
<dbReference type="EMBL" id="QGKX02000004">
    <property type="protein sequence ID" value="KAF3603317.1"/>
    <property type="molecule type" value="Genomic_DNA"/>
</dbReference>
<evidence type="ECO:0000313" key="3">
    <source>
        <dbReference type="EMBL" id="KAF3603317.1"/>
    </source>
</evidence>
<evidence type="ECO:0000256" key="2">
    <source>
        <dbReference type="SAM" id="SignalP"/>
    </source>
</evidence>
<protein>
    <submittedName>
        <fullName evidence="3">Uncharacterized protein</fullName>
    </submittedName>
</protein>
<feature type="region of interest" description="Disordered" evidence="1">
    <location>
        <begin position="194"/>
        <end position="219"/>
    </location>
</feature>
<dbReference type="AlphaFoldDB" id="A0A8S9SQT0"/>
<reference evidence="3" key="1">
    <citation type="submission" date="2019-12" db="EMBL/GenBank/DDBJ databases">
        <title>Genome sequencing and annotation of Brassica cretica.</title>
        <authorList>
            <person name="Studholme D.J."/>
            <person name="Sarris P."/>
        </authorList>
    </citation>
    <scope>NUCLEOTIDE SEQUENCE</scope>
    <source>
        <strain evidence="3">PFS-109/04</strain>
        <tissue evidence="3">Leaf</tissue>
    </source>
</reference>
<sequence length="219" mass="24312">SAIHKIILASFIVCLMIQFSHGATKQRLFSDLEKGALDVTAKPSRQGGMIGATITDKQHLMSPSSPRNSTPIVLKSVLRLWELERTSTGLTPVIETATDADLTIRSSASQAEATKHQMDEPFNRTNMEAYIILGALLPATRPLKPNGRYGRKSYFTKDKQSRNTEKIETTAYCRESNFKLSFAGVILEHKLHTAESRTEASLPEQGTREHSKDIIEAAR</sequence>
<gene>
    <name evidence="3" type="ORF">F2Q69_00035510</name>
</gene>
<feature type="chain" id="PRO_5035722262" evidence="2">
    <location>
        <begin position="23"/>
        <end position="219"/>
    </location>
</feature>
<feature type="signal peptide" evidence="2">
    <location>
        <begin position="1"/>
        <end position="22"/>
    </location>
</feature>
<dbReference type="Proteomes" id="UP000712600">
    <property type="component" value="Unassembled WGS sequence"/>
</dbReference>
<feature type="compositionally biased region" description="Basic and acidic residues" evidence="1">
    <location>
        <begin position="206"/>
        <end position="219"/>
    </location>
</feature>